<dbReference type="SMART" id="SM00347">
    <property type="entry name" value="HTH_MARR"/>
    <property type="match status" value="1"/>
</dbReference>
<feature type="region of interest" description="Disordered" evidence="4">
    <location>
        <begin position="1"/>
        <end position="21"/>
    </location>
</feature>
<dbReference type="EMBL" id="JAAOYO010000002">
    <property type="protein sequence ID" value="NII40723.1"/>
    <property type="molecule type" value="Genomic_DNA"/>
</dbReference>
<dbReference type="GO" id="GO:0003677">
    <property type="term" value="F:DNA binding"/>
    <property type="evidence" value="ECO:0007669"/>
    <property type="project" value="UniProtKB-KW"/>
</dbReference>
<name>A0ABX0T954_9MICO</name>
<dbReference type="Proteomes" id="UP001318300">
    <property type="component" value="Unassembled WGS sequence"/>
</dbReference>
<feature type="domain" description="HTH marR-type" evidence="5">
    <location>
        <begin position="18"/>
        <end position="153"/>
    </location>
</feature>
<keyword evidence="1" id="KW-0805">Transcription regulation</keyword>
<dbReference type="Pfam" id="PF01047">
    <property type="entry name" value="MarR"/>
    <property type="match status" value="1"/>
</dbReference>
<dbReference type="InterPro" id="IPR023187">
    <property type="entry name" value="Tscrpt_reg_MarR-type_CS"/>
</dbReference>
<dbReference type="InterPro" id="IPR000835">
    <property type="entry name" value="HTH_MarR-typ"/>
</dbReference>
<accession>A0ABX0T954</accession>
<dbReference type="SUPFAM" id="SSF46785">
    <property type="entry name" value="Winged helix' DNA-binding domain"/>
    <property type="match status" value="1"/>
</dbReference>
<evidence type="ECO:0000313" key="7">
    <source>
        <dbReference type="Proteomes" id="UP001318300"/>
    </source>
</evidence>
<evidence type="ECO:0000259" key="5">
    <source>
        <dbReference type="PROSITE" id="PS50995"/>
    </source>
</evidence>
<evidence type="ECO:0000256" key="2">
    <source>
        <dbReference type="ARBA" id="ARBA00023125"/>
    </source>
</evidence>
<dbReference type="PROSITE" id="PS50995">
    <property type="entry name" value="HTH_MARR_2"/>
    <property type="match status" value="1"/>
</dbReference>
<proteinExistence type="predicted"/>
<keyword evidence="7" id="KW-1185">Reference proteome</keyword>
<evidence type="ECO:0000256" key="4">
    <source>
        <dbReference type="SAM" id="MobiDB-lite"/>
    </source>
</evidence>
<evidence type="ECO:0000256" key="1">
    <source>
        <dbReference type="ARBA" id="ARBA00023015"/>
    </source>
</evidence>
<organism evidence="6 7">
    <name type="scientific">Curtobacterium salicis</name>
    <dbReference type="NCBI Taxonomy" id="1779862"/>
    <lineage>
        <taxon>Bacteria</taxon>
        <taxon>Bacillati</taxon>
        <taxon>Actinomycetota</taxon>
        <taxon>Actinomycetes</taxon>
        <taxon>Micrococcales</taxon>
        <taxon>Microbacteriaceae</taxon>
        <taxon>Curtobacterium</taxon>
    </lineage>
</organism>
<reference evidence="6 7" key="1">
    <citation type="submission" date="2020-03" db="EMBL/GenBank/DDBJ databases">
        <title>Above-ground endophytic microbial communities from plants in different locations in the United States.</title>
        <authorList>
            <person name="Frank C."/>
        </authorList>
    </citation>
    <scope>NUCLEOTIDE SEQUENCE [LARGE SCALE GENOMIC DNA]</scope>
    <source>
        <strain evidence="6 7">WW7</strain>
    </source>
</reference>
<dbReference type="RefSeq" id="WP_166779811.1">
    <property type="nucleotide sequence ID" value="NZ_JAAOYO010000002.1"/>
</dbReference>
<gene>
    <name evidence="6" type="ORF">E9228_001359</name>
</gene>
<evidence type="ECO:0000313" key="6">
    <source>
        <dbReference type="EMBL" id="NII40723.1"/>
    </source>
</evidence>
<dbReference type="InterPro" id="IPR052526">
    <property type="entry name" value="HTH-type_Bedaq_tolerance"/>
</dbReference>
<evidence type="ECO:0000256" key="3">
    <source>
        <dbReference type="ARBA" id="ARBA00023163"/>
    </source>
</evidence>
<dbReference type="PANTHER" id="PTHR39515">
    <property type="entry name" value="CONSERVED PROTEIN"/>
    <property type="match status" value="1"/>
</dbReference>
<keyword evidence="2 6" id="KW-0238">DNA-binding</keyword>
<dbReference type="InterPro" id="IPR036390">
    <property type="entry name" value="WH_DNA-bd_sf"/>
</dbReference>
<protein>
    <submittedName>
        <fullName evidence="6">DNA-binding MarR family transcriptional regulator</fullName>
    </submittedName>
</protein>
<dbReference type="InterPro" id="IPR036388">
    <property type="entry name" value="WH-like_DNA-bd_sf"/>
</dbReference>
<comment type="caution">
    <text evidence="6">The sequence shown here is derived from an EMBL/GenBank/DDBJ whole genome shotgun (WGS) entry which is preliminary data.</text>
</comment>
<sequence>MTVTDPLPTAARRRPSPDPSLASDVRIAVNRLSRTLRAQKADTTVSDAQFSALALLHREGAMTLADLSRHEGVTPPSMTKTVTALVDRGLLTKDDHGDDRRKVLLCPTADGHDLVTETRQRRDGWLTPRLAALTPAERKTLTAATDILRRLAAQ</sequence>
<keyword evidence="3" id="KW-0804">Transcription</keyword>
<dbReference type="Gene3D" id="1.10.10.10">
    <property type="entry name" value="Winged helix-like DNA-binding domain superfamily/Winged helix DNA-binding domain"/>
    <property type="match status" value="1"/>
</dbReference>
<dbReference type="PROSITE" id="PS01117">
    <property type="entry name" value="HTH_MARR_1"/>
    <property type="match status" value="1"/>
</dbReference>
<dbReference type="PANTHER" id="PTHR39515:SF2">
    <property type="entry name" value="HTH-TYPE TRANSCRIPTIONAL REGULATOR RV0880"/>
    <property type="match status" value="1"/>
</dbReference>